<dbReference type="Pfam" id="PF01841">
    <property type="entry name" value="Transglut_core"/>
    <property type="match status" value="1"/>
</dbReference>
<dbReference type="EMBL" id="SLUK01000002">
    <property type="protein sequence ID" value="TCL44443.1"/>
    <property type="molecule type" value="Genomic_DNA"/>
</dbReference>
<evidence type="ECO:0000259" key="1">
    <source>
        <dbReference type="SMART" id="SM00460"/>
    </source>
</evidence>
<dbReference type="SUPFAM" id="SSF54001">
    <property type="entry name" value="Cysteine proteinases"/>
    <property type="match status" value="1"/>
</dbReference>
<dbReference type="SMART" id="SM00460">
    <property type="entry name" value="TGc"/>
    <property type="match status" value="1"/>
</dbReference>
<dbReference type="InterPro" id="IPR038765">
    <property type="entry name" value="Papain-like_cys_pep_sf"/>
</dbReference>
<evidence type="ECO:0000313" key="2">
    <source>
        <dbReference type="EMBL" id="TCL44443.1"/>
    </source>
</evidence>
<sequence>MALALSTAAGAFAQGTDAQEVLDGAELEPQSLQSEELGELVEETMDELCDEEMGTYDKVAACYDYLVENMSYGNQMRYLNVEAGDTTCADIYYDCGEVEGFAAVALTSKVGYCNGYASALIVMLRTLGIDARLVEGETGSANGGYAYHKWAEADIGGTTYLFDPQLEQDLTAAGLPAYSVFCKTYGEVGDRYIKY</sequence>
<protein>
    <submittedName>
        <fullName evidence="2">Transglutaminase superfamily protein</fullName>
    </submittedName>
</protein>
<organism evidence="2 3">
    <name type="scientific">Harryflintia acetispora</name>
    <dbReference type="NCBI Taxonomy" id="1849041"/>
    <lineage>
        <taxon>Bacteria</taxon>
        <taxon>Bacillati</taxon>
        <taxon>Bacillota</taxon>
        <taxon>Clostridia</taxon>
        <taxon>Eubacteriales</taxon>
        <taxon>Oscillospiraceae</taxon>
        <taxon>Harryflintia</taxon>
    </lineage>
</organism>
<keyword evidence="3" id="KW-1185">Reference proteome</keyword>
<gene>
    <name evidence="2" type="ORF">EDD78_10258</name>
</gene>
<accession>A0A9X8Y8T3</accession>
<reference evidence="2 3" key="1">
    <citation type="submission" date="2019-03" db="EMBL/GenBank/DDBJ databases">
        <title>Genomic Encyclopedia of Type Strains, Phase IV (KMG-IV): sequencing the most valuable type-strain genomes for metagenomic binning, comparative biology and taxonomic classification.</title>
        <authorList>
            <person name="Goeker M."/>
        </authorList>
    </citation>
    <scope>NUCLEOTIDE SEQUENCE [LARGE SCALE GENOMIC DNA]</scope>
    <source>
        <strain evidence="2 3">DSM 100433</strain>
    </source>
</reference>
<dbReference type="Proteomes" id="UP000294682">
    <property type="component" value="Unassembled WGS sequence"/>
</dbReference>
<evidence type="ECO:0000313" key="3">
    <source>
        <dbReference type="Proteomes" id="UP000294682"/>
    </source>
</evidence>
<dbReference type="AlphaFoldDB" id="A0A9X8Y8T3"/>
<dbReference type="InterPro" id="IPR002931">
    <property type="entry name" value="Transglutaminase-like"/>
</dbReference>
<comment type="caution">
    <text evidence="2">The sequence shown here is derived from an EMBL/GenBank/DDBJ whole genome shotgun (WGS) entry which is preliminary data.</text>
</comment>
<dbReference type="PANTHER" id="PTHR33490">
    <property type="entry name" value="BLR5614 PROTEIN-RELATED"/>
    <property type="match status" value="1"/>
</dbReference>
<feature type="domain" description="Transglutaminase-like" evidence="1">
    <location>
        <begin position="105"/>
        <end position="166"/>
    </location>
</feature>
<dbReference type="Gene3D" id="3.10.620.30">
    <property type="match status" value="1"/>
</dbReference>
<proteinExistence type="predicted"/>
<name>A0A9X8Y8T3_9FIRM</name>